<evidence type="ECO:0000259" key="7">
    <source>
        <dbReference type="Pfam" id="PF00326"/>
    </source>
</evidence>
<evidence type="ECO:0000256" key="4">
    <source>
        <dbReference type="ARBA" id="ARBA00022670"/>
    </source>
</evidence>
<accession>M5RRR4</accession>
<keyword evidence="6" id="KW-0720">Serine protease</keyword>
<evidence type="ECO:0000313" key="10">
    <source>
        <dbReference type="Proteomes" id="UP000011991"/>
    </source>
</evidence>
<proteinExistence type="inferred from homology"/>
<dbReference type="GO" id="GO:0070012">
    <property type="term" value="F:oligopeptidase activity"/>
    <property type="evidence" value="ECO:0007669"/>
    <property type="project" value="TreeGrafter"/>
</dbReference>
<protein>
    <recommendedName>
        <fullName evidence="3">prolyl oligopeptidase</fullName>
        <ecNumber evidence="3">3.4.21.26</ecNumber>
    </recommendedName>
</protein>
<sequence>MAQESTTLTQSQSKMQYPETNTVDVTDDYHGHRVADPYRWLEDTESDETAAWVEAQNKVTQAYLQSLPEREAMRARLEKLWNYERFGLPSHKGDYYIYSHNNGLQNQSVLYKADSLDAERQVLINPNTLSEDGTVALGSTVTTRDGKLIAYSLADGGSDWRTWKVREVATGKDLDDVVRWSKFSGIAWMPDARGFFYARYTAPVEGQELTGTNENQRLYFHRLGDDQSKDTLILERPDEPKWGFSPTVTDDGRYLVIHNWKGSEPKSQIFIKDLADPDATVEPLITGFDAEYEWIASVGATHYFVTDSEAPKRRLIAVDVGNADREHWNEVVAEADDVLESACLFGETFYLSYLKDARSRVARYSIEGDFVDDLPLPGVGSVSGFGGRQDATETFFDFTNYVTPGEIYRVDLSSGETTLWRRPETPIQVDDYVTEQLFATSMDGTKVPVIVTRHRDTKLDGSNRTLLYAYGGFNISLTPSFSPANAAWIENGGVYAVANLRGGGEYGREWHEAGMRLNKQNVFDDFIAAAEHLIDKGYTQPSRLAVRGGSNGGLLVGAVMTQRPELFGACLPAVGVMDMLRFHKFTIGWAWATEYGSSDEADQIENLLSYSPLHNLKPGTCYPATLITTADRDDRVVPGHSFKFAAALQAAQSCNNPTLIRIETRAGHGAGTPVSKRIDEYADLWAFLLENLQ</sequence>
<dbReference type="PRINTS" id="PR00862">
    <property type="entry name" value="PROLIGOPTASE"/>
</dbReference>
<dbReference type="RefSeq" id="WP_008692498.1">
    <property type="nucleotide sequence ID" value="NZ_ANOG01000166.1"/>
</dbReference>
<dbReference type="AlphaFoldDB" id="M5RRR4"/>
<dbReference type="InterPro" id="IPR002471">
    <property type="entry name" value="Pept_S9_AS"/>
</dbReference>
<comment type="catalytic activity">
    <reaction evidence="1">
        <text>Hydrolysis of Pro-|-Xaa &gt;&gt; Ala-|-Xaa in oligopeptides.</text>
        <dbReference type="EC" id="3.4.21.26"/>
    </reaction>
</comment>
<dbReference type="FunFam" id="3.40.50.1820:FF:000005">
    <property type="entry name" value="Prolyl endopeptidase"/>
    <property type="match status" value="1"/>
</dbReference>
<evidence type="ECO:0000256" key="3">
    <source>
        <dbReference type="ARBA" id="ARBA00011897"/>
    </source>
</evidence>
<dbReference type="OrthoDB" id="9801421at2"/>
<evidence type="ECO:0000256" key="5">
    <source>
        <dbReference type="ARBA" id="ARBA00022801"/>
    </source>
</evidence>
<evidence type="ECO:0000259" key="8">
    <source>
        <dbReference type="Pfam" id="PF02897"/>
    </source>
</evidence>
<dbReference type="InterPro" id="IPR002470">
    <property type="entry name" value="Peptidase_S9A"/>
</dbReference>
<dbReference type="Proteomes" id="UP000011991">
    <property type="component" value="Unassembled WGS sequence"/>
</dbReference>
<dbReference type="InterPro" id="IPR001375">
    <property type="entry name" value="Peptidase_S9_cat"/>
</dbReference>
<organism evidence="9 10">
    <name type="scientific">Rhodopirellula maiorica SM1</name>
    <dbReference type="NCBI Taxonomy" id="1265738"/>
    <lineage>
        <taxon>Bacteria</taxon>
        <taxon>Pseudomonadati</taxon>
        <taxon>Planctomycetota</taxon>
        <taxon>Planctomycetia</taxon>
        <taxon>Pirellulales</taxon>
        <taxon>Pirellulaceae</taxon>
        <taxon>Novipirellula</taxon>
    </lineage>
</organism>
<feature type="domain" description="Peptidase S9 prolyl oligopeptidase catalytic" evidence="7">
    <location>
        <begin position="479"/>
        <end position="692"/>
    </location>
</feature>
<dbReference type="Gene3D" id="2.130.10.120">
    <property type="entry name" value="Prolyl oligopeptidase, N-terminal domain"/>
    <property type="match status" value="1"/>
</dbReference>
<dbReference type="GO" id="GO:0005829">
    <property type="term" value="C:cytosol"/>
    <property type="evidence" value="ECO:0007669"/>
    <property type="project" value="TreeGrafter"/>
</dbReference>
<dbReference type="InterPro" id="IPR029058">
    <property type="entry name" value="AB_hydrolase_fold"/>
</dbReference>
<evidence type="ECO:0000313" key="9">
    <source>
        <dbReference type="EMBL" id="EMI21980.1"/>
    </source>
</evidence>
<dbReference type="Pfam" id="PF00326">
    <property type="entry name" value="Peptidase_S9"/>
    <property type="match status" value="1"/>
</dbReference>
<evidence type="ECO:0000256" key="2">
    <source>
        <dbReference type="ARBA" id="ARBA00005228"/>
    </source>
</evidence>
<dbReference type="Pfam" id="PF02897">
    <property type="entry name" value="Peptidase_S9_N"/>
    <property type="match status" value="1"/>
</dbReference>
<evidence type="ECO:0000256" key="1">
    <source>
        <dbReference type="ARBA" id="ARBA00001070"/>
    </source>
</evidence>
<dbReference type="InterPro" id="IPR023302">
    <property type="entry name" value="Pept_S9A_N"/>
</dbReference>
<dbReference type="PATRIC" id="fig|1265738.3.peg.1096"/>
<dbReference type="PROSITE" id="PS00708">
    <property type="entry name" value="PRO_ENDOPEP_SER"/>
    <property type="match status" value="1"/>
</dbReference>
<name>M5RRR4_9BACT</name>
<dbReference type="PANTHER" id="PTHR42881">
    <property type="entry name" value="PROLYL ENDOPEPTIDASE"/>
    <property type="match status" value="1"/>
</dbReference>
<keyword evidence="4" id="KW-0645">Protease</keyword>
<dbReference type="Gene3D" id="3.40.50.1820">
    <property type="entry name" value="alpha/beta hydrolase"/>
    <property type="match status" value="1"/>
</dbReference>
<reference evidence="9 10" key="1">
    <citation type="journal article" date="2013" name="Mar. Genomics">
        <title>Expression of sulfatases in Rhodopirellula baltica and the diversity of sulfatases in the genus Rhodopirellula.</title>
        <authorList>
            <person name="Wegner C.E."/>
            <person name="Richter-Heitmann T."/>
            <person name="Klindworth A."/>
            <person name="Klockow C."/>
            <person name="Richter M."/>
            <person name="Achstetter T."/>
            <person name="Glockner F.O."/>
            <person name="Harder J."/>
        </authorList>
    </citation>
    <scope>NUCLEOTIDE SEQUENCE [LARGE SCALE GENOMIC DNA]</scope>
    <source>
        <strain evidence="9 10">SM1</strain>
    </source>
</reference>
<dbReference type="FunFam" id="2.130.10.120:FF:000001">
    <property type="entry name" value="Prolyl endopeptidase"/>
    <property type="match status" value="1"/>
</dbReference>
<comment type="caution">
    <text evidence="9">The sequence shown here is derived from an EMBL/GenBank/DDBJ whole genome shotgun (WGS) entry which is preliminary data.</text>
</comment>
<dbReference type="SUPFAM" id="SSF53474">
    <property type="entry name" value="alpha/beta-Hydrolases"/>
    <property type="match status" value="1"/>
</dbReference>
<evidence type="ECO:0000256" key="6">
    <source>
        <dbReference type="ARBA" id="ARBA00022825"/>
    </source>
</evidence>
<gene>
    <name evidence="9" type="ORF">RMSM_01099</name>
</gene>
<dbReference type="SUPFAM" id="SSF50993">
    <property type="entry name" value="Peptidase/esterase 'gauge' domain"/>
    <property type="match status" value="1"/>
</dbReference>
<dbReference type="InterPro" id="IPR051167">
    <property type="entry name" value="Prolyl_oligopep/macrocyclase"/>
</dbReference>
<dbReference type="GO" id="GO:0006508">
    <property type="term" value="P:proteolysis"/>
    <property type="evidence" value="ECO:0007669"/>
    <property type="project" value="UniProtKB-KW"/>
</dbReference>
<keyword evidence="5" id="KW-0378">Hydrolase</keyword>
<feature type="domain" description="Peptidase S9A N-terminal" evidence="8">
    <location>
        <begin position="20"/>
        <end position="421"/>
    </location>
</feature>
<comment type="similarity">
    <text evidence="2">Belongs to the peptidase S9A family.</text>
</comment>
<dbReference type="PANTHER" id="PTHR42881:SF2">
    <property type="entry name" value="PROLYL ENDOPEPTIDASE"/>
    <property type="match status" value="1"/>
</dbReference>
<dbReference type="GO" id="GO:0004252">
    <property type="term" value="F:serine-type endopeptidase activity"/>
    <property type="evidence" value="ECO:0007669"/>
    <property type="project" value="UniProtKB-EC"/>
</dbReference>
<keyword evidence="10" id="KW-1185">Reference proteome</keyword>
<dbReference type="EC" id="3.4.21.26" evidence="3"/>
<dbReference type="EMBL" id="ANOG01000166">
    <property type="protein sequence ID" value="EMI21980.1"/>
    <property type="molecule type" value="Genomic_DNA"/>
</dbReference>